<name>A0ABS7K6B5_9BACI</name>
<keyword evidence="1" id="KW-0175">Coiled coil</keyword>
<evidence type="ECO:0000313" key="2">
    <source>
        <dbReference type="EMBL" id="MBY0097812.1"/>
    </source>
</evidence>
<organism evidence="2 3">
    <name type="scientific">Mesobacillus maritimus</name>
    <dbReference type="NCBI Taxonomy" id="1643336"/>
    <lineage>
        <taxon>Bacteria</taxon>
        <taxon>Bacillati</taxon>
        <taxon>Bacillota</taxon>
        <taxon>Bacilli</taxon>
        <taxon>Bacillales</taxon>
        <taxon>Bacillaceae</taxon>
        <taxon>Mesobacillus</taxon>
    </lineage>
</organism>
<dbReference type="EMBL" id="JACWFH010000015">
    <property type="protein sequence ID" value="MBY0097812.1"/>
    <property type="molecule type" value="Genomic_DNA"/>
</dbReference>
<feature type="coiled-coil region" evidence="1">
    <location>
        <begin position="208"/>
        <end position="235"/>
    </location>
</feature>
<sequence>MYSEINEKLVEIQGKLHKKEKYDLQLEDYKRELQIVEQELGDLRERLKSEEKDVVKLESMSLKNLVAILSGTKEEKLSKEKQEMIAAKHKLEEAVKTKMVIDEENLKLQNALKAFEKIEEEYHQLLSQKETIIKSGTTRFAEKVFELSGKEGSLKAYLVEVEEAISAGNYAKSALEDARSSLEKAEGWGTWDMFGGGALSGVMKHQHIDQAEALLHKAQTNIRQFQKELLDIREQAHLKIEISDMLKFADFFFDGFIADFMVQGKIQQSLEQIRLQTNRVTEILLNLTAQLEKKRRELENIQKEKQEIILNL</sequence>
<keyword evidence="3" id="KW-1185">Reference proteome</keyword>
<protein>
    <submittedName>
        <fullName evidence="2">Uncharacterized protein</fullName>
    </submittedName>
</protein>
<feature type="coiled-coil region" evidence="1">
    <location>
        <begin position="12"/>
        <end position="128"/>
    </location>
</feature>
<comment type="caution">
    <text evidence="2">The sequence shown here is derived from an EMBL/GenBank/DDBJ whole genome shotgun (WGS) entry which is preliminary data.</text>
</comment>
<dbReference type="RefSeq" id="WP_221874036.1">
    <property type="nucleotide sequence ID" value="NZ_JACWFH010000015.1"/>
</dbReference>
<feature type="coiled-coil region" evidence="1">
    <location>
        <begin position="284"/>
        <end position="311"/>
    </location>
</feature>
<gene>
    <name evidence="2" type="ORF">H0185_13490</name>
</gene>
<evidence type="ECO:0000313" key="3">
    <source>
        <dbReference type="Proteomes" id="UP000769780"/>
    </source>
</evidence>
<reference evidence="2 3" key="1">
    <citation type="submission" date="2020-07" db="EMBL/GenBank/DDBJ databases">
        <title>Fungal Genomes of the International Space Station.</title>
        <authorList>
            <person name="Seuylemezian A."/>
            <person name="Singh N.K."/>
            <person name="Wood J."/>
            <person name="Venkateswaran K."/>
        </authorList>
    </citation>
    <scope>NUCLEOTIDE SEQUENCE [LARGE SCALE GENOMIC DNA]</scope>
    <source>
        <strain evidence="2 3">PL-B2</strain>
    </source>
</reference>
<dbReference type="Proteomes" id="UP000769780">
    <property type="component" value="Unassembled WGS sequence"/>
</dbReference>
<accession>A0ABS7K6B5</accession>
<proteinExistence type="predicted"/>
<evidence type="ECO:0000256" key="1">
    <source>
        <dbReference type="SAM" id="Coils"/>
    </source>
</evidence>